<dbReference type="CDD" id="cd07516">
    <property type="entry name" value="HAD_Pase"/>
    <property type="match status" value="1"/>
</dbReference>
<dbReference type="Proteomes" id="UP000187499">
    <property type="component" value="Chromosome"/>
</dbReference>
<dbReference type="Gene3D" id="3.30.1240.10">
    <property type="match status" value="1"/>
</dbReference>
<dbReference type="NCBIfam" id="TIGR01484">
    <property type="entry name" value="HAD-SF-IIB"/>
    <property type="match status" value="1"/>
</dbReference>
<dbReference type="PANTHER" id="PTHR10000">
    <property type="entry name" value="PHOSPHOSERINE PHOSPHATASE"/>
    <property type="match status" value="1"/>
</dbReference>
<keyword evidence="2" id="KW-1185">Reference proteome</keyword>
<dbReference type="GO" id="GO:0016791">
    <property type="term" value="F:phosphatase activity"/>
    <property type="evidence" value="ECO:0007669"/>
    <property type="project" value="UniProtKB-ARBA"/>
</dbReference>
<sequence length="271" mass="30041">MTVKMIAFDIDDTLLNSDGKILNSTKQAVTKALAKGIKVVLCTGRPLAGVTSYLDELGIIGDEQFIVTNNGAIIESISGHIVSKKVLDNAAYRRLVKYGHDNGLKYYALDDDSNVYTDDRDINRIAVIQAFENRAGIYFRSPNELPDDFEVTKVAYVGEKSDLDPYEDAVKSEFKDICYVVRAGEWFLELMHKNVSKASGLQDLSTKLNIYPDEIMAFGDEQNDIPMFQFVGNAVCMENGSDKAKGYASYVTDSNDNDGIAKAMDKFVFGK</sequence>
<dbReference type="OrthoDB" id="9790031at2"/>
<name>A0A1P8Q5W5_9LACO</name>
<dbReference type="STRING" id="1847728.BTM29_12045"/>
<dbReference type="PANTHER" id="PTHR10000:SF8">
    <property type="entry name" value="HAD SUPERFAMILY HYDROLASE-LIKE, TYPE 3"/>
    <property type="match status" value="1"/>
</dbReference>
<dbReference type="SFLD" id="SFLDG01144">
    <property type="entry name" value="C2.B.4:_PGP_Like"/>
    <property type="match status" value="1"/>
</dbReference>
<proteinExistence type="predicted"/>
<dbReference type="Gene3D" id="3.40.50.1000">
    <property type="entry name" value="HAD superfamily/HAD-like"/>
    <property type="match status" value="1"/>
</dbReference>
<accession>A0A1P8Q5W5</accession>
<dbReference type="GO" id="GO:0005829">
    <property type="term" value="C:cytosol"/>
    <property type="evidence" value="ECO:0007669"/>
    <property type="project" value="TreeGrafter"/>
</dbReference>
<dbReference type="KEGG" id="lalw:BTM29_12045"/>
<dbReference type="NCBIfam" id="TIGR00099">
    <property type="entry name" value="Cof-subfamily"/>
    <property type="match status" value="1"/>
</dbReference>
<evidence type="ECO:0000313" key="2">
    <source>
        <dbReference type="Proteomes" id="UP000187499"/>
    </source>
</evidence>
<keyword evidence="1" id="KW-0378">Hydrolase</keyword>
<dbReference type="SFLD" id="SFLDG01140">
    <property type="entry name" value="C2.B:_Phosphomannomutase_and_P"/>
    <property type="match status" value="1"/>
</dbReference>
<dbReference type="InterPro" id="IPR036412">
    <property type="entry name" value="HAD-like_sf"/>
</dbReference>
<dbReference type="EMBL" id="CP019323">
    <property type="protein sequence ID" value="APX73232.1"/>
    <property type="molecule type" value="Genomic_DNA"/>
</dbReference>
<gene>
    <name evidence="1" type="ORF">BTM29_12045</name>
</gene>
<reference evidence="2" key="1">
    <citation type="submission" date="2016-12" db="EMBL/GenBank/DDBJ databases">
        <authorList>
            <person name="Jung M.Y."/>
            <person name="Lee S.H."/>
        </authorList>
    </citation>
    <scope>NUCLEOTIDE SEQUENCE [LARGE SCALE GENOMIC DNA]</scope>
    <source>
        <strain evidence="2">WiKim39</strain>
    </source>
</reference>
<organism evidence="1 2">
    <name type="scientific">Companilactobacillus allii</name>
    <dbReference type="NCBI Taxonomy" id="1847728"/>
    <lineage>
        <taxon>Bacteria</taxon>
        <taxon>Bacillati</taxon>
        <taxon>Bacillota</taxon>
        <taxon>Bacilli</taxon>
        <taxon>Lactobacillales</taxon>
        <taxon>Lactobacillaceae</taxon>
        <taxon>Companilactobacillus</taxon>
    </lineage>
</organism>
<dbReference type="GO" id="GO:0000287">
    <property type="term" value="F:magnesium ion binding"/>
    <property type="evidence" value="ECO:0007669"/>
    <property type="project" value="TreeGrafter"/>
</dbReference>
<dbReference type="InterPro" id="IPR006379">
    <property type="entry name" value="HAD-SF_hydro_IIB"/>
</dbReference>
<dbReference type="AlphaFoldDB" id="A0A1P8Q5W5"/>
<dbReference type="Pfam" id="PF08282">
    <property type="entry name" value="Hydrolase_3"/>
    <property type="match status" value="1"/>
</dbReference>
<protein>
    <submittedName>
        <fullName evidence="1">Hydrolase</fullName>
    </submittedName>
</protein>
<dbReference type="SFLD" id="SFLDS00003">
    <property type="entry name" value="Haloacid_Dehalogenase"/>
    <property type="match status" value="1"/>
</dbReference>
<dbReference type="InterPro" id="IPR023214">
    <property type="entry name" value="HAD_sf"/>
</dbReference>
<dbReference type="SUPFAM" id="SSF56784">
    <property type="entry name" value="HAD-like"/>
    <property type="match status" value="1"/>
</dbReference>
<dbReference type="RefSeq" id="WP_076618329.1">
    <property type="nucleotide sequence ID" value="NZ_CP019323.1"/>
</dbReference>
<evidence type="ECO:0000313" key="1">
    <source>
        <dbReference type="EMBL" id="APX73232.1"/>
    </source>
</evidence>
<dbReference type="InterPro" id="IPR000150">
    <property type="entry name" value="Cof"/>
</dbReference>